<dbReference type="GO" id="GO:0008233">
    <property type="term" value="F:peptidase activity"/>
    <property type="evidence" value="ECO:0007669"/>
    <property type="project" value="InterPro"/>
</dbReference>
<dbReference type="AlphaFoldDB" id="A0AA50KPR1"/>
<dbReference type="GO" id="GO:0016020">
    <property type="term" value="C:membrane"/>
    <property type="evidence" value="ECO:0007669"/>
    <property type="project" value="InterPro"/>
</dbReference>
<dbReference type="EMBL" id="CP118224">
    <property type="protein sequence ID" value="WMC10820.1"/>
    <property type="molecule type" value="Genomic_DNA"/>
</dbReference>
<dbReference type="Gene3D" id="3.90.70.10">
    <property type="entry name" value="Cysteine proteinases"/>
    <property type="match status" value="1"/>
</dbReference>
<dbReference type="Proteomes" id="UP001223802">
    <property type="component" value="Chromosome"/>
</dbReference>
<gene>
    <name evidence="3" type="ORF">PU634_00200</name>
</gene>
<dbReference type="InterPro" id="IPR005074">
    <property type="entry name" value="Peptidase_C39"/>
</dbReference>
<proteinExistence type="predicted"/>
<dbReference type="Pfam" id="PF03412">
    <property type="entry name" value="Peptidase_C39"/>
    <property type="match status" value="1"/>
</dbReference>
<dbReference type="PROSITE" id="PS50990">
    <property type="entry name" value="PEPTIDASE_C39"/>
    <property type="match status" value="1"/>
</dbReference>
<dbReference type="KEGG" id="ope:PU634_00200"/>
<evidence type="ECO:0000256" key="1">
    <source>
        <dbReference type="SAM" id="SignalP"/>
    </source>
</evidence>
<accession>A0AA50KPR1</accession>
<feature type="chain" id="PRO_5041380463" evidence="1">
    <location>
        <begin position="19"/>
        <end position="225"/>
    </location>
</feature>
<dbReference type="GO" id="GO:0005524">
    <property type="term" value="F:ATP binding"/>
    <property type="evidence" value="ECO:0007669"/>
    <property type="project" value="InterPro"/>
</dbReference>
<reference evidence="3 4" key="1">
    <citation type="submission" date="2023-02" db="EMBL/GenBank/DDBJ databases">
        <title>Complete genome sequence of a novel bacterium Oceanimonas sp. NTOU-MSR1 isolated from marine coast sediment.</title>
        <authorList>
            <person name="Yang H.-T."/>
            <person name="Chen Y.-L."/>
            <person name="Ho Y.-N."/>
        </authorList>
    </citation>
    <scope>NUCLEOTIDE SEQUENCE [LARGE SCALE GENOMIC DNA]</scope>
    <source>
        <strain evidence="3 4">NTOU-MSR1</strain>
    </source>
</reference>
<dbReference type="GO" id="GO:0006508">
    <property type="term" value="P:proteolysis"/>
    <property type="evidence" value="ECO:0007669"/>
    <property type="project" value="InterPro"/>
</dbReference>
<feature type="domain" description="Peptidase C39" evidence="2">
    <location>
        <begin position="47"/>
        <end position="177"/>
    </location>
</feature>
<evidence type="ECO:0000313" key="4">
    <source>
        <dbReference type="Proteomes" id="UP001223802"/>
    </source>
</evidence>
<dbReference type="CDD" id="cd02423">
    <property type="entry name" value="Peptidase_C39G"/>
    <property type="match status" value="1"/>
</dbReference>
<evidence type="ECO:0000313" key="3">
    <source>
        <dbReference type="EMBL" id="WMC10820.1"/>
    </source>
</evidence>
<evidence type="ECO:0000259" key="2">
    <source>
        <dbReference type="PROSITE" id="PS50990"/>
    </source>
</evidence>
<keyword evidence="4" id="KW-1185">Reference proteome</keyword>
<dbReference type="RefSeq" id="WP_306762077.1">
    <property type="nucleotide sequence ID" value="NZ_CP118224.1"/>
</dbReference>
<protein>
    <submittedName>
        <fullName evidence="3">C39 family peptidase</fullName>
    </submittedName>
</protein>
<organism evidence="3 4">
    <name type="scientific">Oceanimonas pelagia</name>
    <dbReference type="NCBI Taxonomy" id="3028314"/>
    <lineage>
        <taxon>Bacteria</taxon>
        <taxon>Pseudomonadati</taxon>
        <taxon>Pseudomonadota</taxon>
        <taxon>Gammaproteobacteria</taxon>
        <taxon>Aeromonadales</taxon>
        <taxon>Aeromonadaceae</taxon>
        <taxon>Oceanimonas</taxon>
    </lineage>
</organism>
<sequence length="225" mass="25070">MTKKILILMALFPAVSFALNLPGAGGARLRVPVQSFAEIKFGEVVKQQYDFSCGSAALASLLSHHYAMSVSEEEVFEDMFRFGDKEKIEKFGFSMLDMKRFLSRRGLSSEGYRMTREDITSLGLPAIALVNYDGYNHFVVIKGISNDKVLIGDPSLGLHITDAESFDKSSNGVFLVIKDKVELARAGFNKKENWEHSAPNAPTSMALRQRLPHLTELMLPADKLY</sequence>
<name>A0AA50KPR1_9GAMM</name>
<feature type="signal peptide" evidence="1">
    <location>
        <begin position="1"/>
        <end position="18"/>
    </location>
</feature>
<keyword evidence="1" id="KW-0732">Signal</keyword>